<dbReference type="Proteomes" id="UP001341281">
    <property type="component" value="Chromosome 01"/>
</dbReference>
<evidence type="ECO:0000256" key="1">
    <source>
        <dbReference type="SAM" id="Phobius"/>
    </source>
</evidence>
<reference evidence="3 4" key="1">
    <citation type="submission" date="2024-02" db="EMBL/GenBank/DDBJ databases">
        <title>High-quality chromosome-scale genome assembly of Pensacola bahiagrass (Paspalum notatum Flugge var. saurae).</title>
        <authorList>
            <person name="Vega J.M."/>
            <person name="Podio M."/>
            <person name="Orjuela J."/>
            <person name="Siena L.A."/>
            <person name="Pessino S.C."/>
            <person name="Combes M.C."/>
            <person name="Mariac C."/>
            <person name="Albertini E."/>
            <person name="Pupilli F."/>
            <person name="Ortiz J.P.A."/>
            <person name="Leblanc O."/>
        </authorList>
    </citation>
    <scope>NUCLEOTIDE SEQUENCE [LARGE SCALE GENOMIC DNA]</scope>
    <source>
        <strain evidence="3">R1</strain>
        <tissue evidence="3">Leaf</tissue>
    </source>
</reference>
<sequence>MSSKADGSIQLFRSDLTRPVVLNIWWGGWFFFFFFRSDGIKVAIGTMVSPAAREVRRAAGDGRPADGIPRATVLERSKHSDGTIYRGDEDWHVQYRIADRLLETSLEPMSLSDPTNCRPDRNNCKEHVPCAMMQIFSLALPYTTLAVGDGPVLVYGYLAVRDLLEPLRNVFHRSRDDPFVLDQGYLLQMTGPKRGIDMQSGVLLEFDMKIKKGEQESTADRWSFLLQ</sequence>
<keyword evidence="4" id="KW-1185">Reference proteome</keyword>
<protein>
    <recommendedName>
        <fullName evidence="2">DUF6598 domain-containing protein</fullName>
    </recommendedName>
</protein>
<dbReference type="PANTHER" id="PTHR33065">
    <property type="entry name" value="OS07G0486400 PROTEIN"/>
    <property type="match status" value="1"/>
</dbReference>
<keyword evidence="1" id="KW-1133">Transmembrane helix</keyword>
<dbReference type="AlphaFoldDB" id="A0AAQ3PXX5"/>
<keyword evidence="1" id="KW-0812">Transmembrane</keyword>
<organism evidence="3 4">
    <name type="scientific">Paspalum notatum var. saurae</name>
    <dbReference type="NCBI Taxonomy" id="547442"/>
    <lineage>
        <taxon>Eukaryota</taxon>
        <taxon>Viridiplantae</taxon>
        <taxon>Streptophyta</taxon>
        <taxon>Embryophyta</taxon>
        <taxon>Tracheophyta</taxon>
        <taxon>Spermatophyta</taxon>
        <taxon>Magnoliopsida</taxon>
        <taxon>Liliopsida</taxon>
        <taxon>Poales</taxon>
        <taxon>Poaceae</taxon>
        <taxon>PACMAD clade</taxon>
        <taxon>Panicoideae</taxon>
        <taxon>Andropogonodae</taxon>
        <taxon>Paspaleae</taxon>
        <taxon>Paspalinae</taxon>
        <taxon>Paspalum</taxon>
    </lineage>
</organism>
<dbReference type="EMBL" id="CP144745">
    <property type="protein sequence ID" value="WVZ54862.1"/>
    <property type="molecule type" value="Genomic_DNA"/>
</dbReference>
<dbReference type="PANTHER" id="PTHR33065:SF19">
    <property type="entry name" value="OS11G0130700 PROTEIN"/>
    <property type="match status" value="1"/>
</dbReference>
<evidence type="ECO:0000259" key="2">
    <source>
        <dbReference type="Pfam" id="PF20241"/>
    </source>
</evidence>
<evidence type="ECO:0000313" key="3">
    <source>
        <dbReference type="EMBL" id="WVZ54862.1"/>
    </source>
</evidence>
<dbReference type="InterPro" id="IPR046533">
    <property type="entry name" value="DUF6598"/>
</dbReference>
<dbReference type="Pfam" id="PF20241">
    <property type="entry name" value="DUF6598"/>
    <property type="match status" value="1"/>
</dbReference>
<evidence type="ECO:0000313" key="4">
    <source>
        <dbReference type="Proteomes" id="UP001341281"/>
    </source>
</evidence>
<feature type="domain" description="DUF6598" evidence="2">
    <location>
        <begin position="132"/>
        <end position="222"/>
    </location>
</feature>
<gene>
    <name evidence="3" type="ORF">U9M48_005606</name>
</gene>
<accession>A0AAQ3PXX5</accession>
<name>A0AAQ3PXX5_PASNO</name>
<feature type="transmembrane region" description="Helical" evidence="1">
    <location>
        <begin position="20"/>
        <end position="37"/>
    </location>
</feature>
<proteinExistence type="predicted"/>
<keyword evidence="1" id="KW-0472">Membrane</keyword>